<comment type="pathway">
    <text evidence="1">Polyol metabolism; glycerol degradation via glycerol kinase pathway; sn-glycerol 3-phosphate from glycerol: step 1/1.</text>
</comment>
<dbReference type="InterPro" id="IPR043144">
    <property type="entry name" value="Mal/L-sulf/L-lact_DH-like_ah"/>
</dbReference>
<comment type="caution">
    <text evidence="14">The sequence shown here is derived from an EMBL/GenBank/DDBJ whole genome shotgun (WGS) entry which is preliminary data.</text>
</comment>
<keyword evidence="6 10" id="KW-0418">Kinase</keyword>
<keyword evidence="4 10" id="KW-0808">Transferase</keyword>
<evidence type="ECO:0000256" key="9">
    <source>
        <dbReference type="ARBA" id="ARBA00043149"/>
    </source>
</evidence>
<organism evidence="14 15">
    <name type="scientific">Durusdinium trenchii</name>
    <dbReference type="NCBI Taxonomy" id="1381693"/>
    <lineage>
        <taxon>Eukaryota</taxon>
        <taxon>Sar</taxon>
        <taxon>Alveolata</taxon>
        <taxon>Dinophyceae</taxon>
        <taxon>Suessiales</taxon>
        <taxon>Symbiodiniaceae</taxon>
        <taxon>Durusdinium</taxon>
    </lineage>
</organism>
<dbReference type="Gene3D" id="1.10.1530.10">
    <property type="match status" value="1"/>
</dbReference>
<dbReference type="Pfam" id="PF02782">
    <property type="entry name" value="FGGY_C"/>
    <property type="match status" value="1"/>
</dbReference>
<feature type="non-terminal residue" evidence="14">
    <location>
        <position position="1"/>
    </location>
</feature>
<evidence type="ECO:0000259" key="13">
    <source>
        <dbReference type="Pfam" id="PF02782"/>
    </source>
</evidence>
<dbReference type="EMBL" id="CAXAMM010009153">
    <property type="protein sequence ID" value="CAK9019586.1"/>
    <property type="molecule type" value="Genomic_DNA"/>
</dbReference>
<comment type="similarity">
    <text evidence="2 10">Belongs to the FGGY kinase family.</text>
</comment>
<evidence type="ECO:0000256" key="5">
    <source>
        <dbReference type="ARBA" id="ARBA00022741"/>
    </source>
</evidence>
<dbReference type="SUPFAM" id="SSF89733">
    <property type="entry name" value="L-sulfolactate dehydrogenase-like"/>
    <property type="match status" value="1"/>
</dbReference>
<proteinExistence type="inferred from homology"/>
<dbReference type="Pfam" id="PF02615">
    <property type="entry name" value="Ldh_2"/>
    <property type="match status" value="1"/>
</dbReference>
<dbReference type="GO" id="GO:0016301">
    <property type="term" value="F:kinase activity"/>
    <property type="evidence" value="ECO:0007669"/>
    <property type="project" value="UniProtKB-KW"/>
</dbReference>
<feature type="compositionally biased region" description="Polar residues" evidence="11">
    <location>
        <begin position="1169"/>
        <end position="1179"/>
    </location>
</feature>
<sequence>TGQPIGNAIVWQSRISGNYCERLRRDGYGQLIQQKTGLLVDPYFSATKLQYLLDTVSGLRERAERGEIAFGTVDSFLIWRLTGGAVHVTDISNASRTMLFNIHTRDWDDELLGLLGIPRGMLPDVRSNAELLGETTPDLFGKRLPIMGCAGDQQAATFGQACFATGDAKNTYGTGCFMLMNAGGEPPLSDRGLLTTVGWELNGEVTYCLEGSIFVAGAAVQWLRDGLGVIEKSSDVGPLAATVNDADGVYFVPAFVGLGAPYWDSDARGTIVGLTRASTKGHIARATIESMAFQTYDVLQSMQADSGIELACLRVDGGATACDALLQFQADLLNVDVLRATVQETTAQGAAYFAGLASGNWGSLDELKQLWASDRAFASEQTDAWRTQQLHGWHNAVACGPHEVKAGRVCDTLGILDAGAGAESYGSARRQLSHNVPTPATAKRSQTMPILNANQLKQLGGRILEAAGVSPADAEIVASELAEANLVGHDSHGVMRLMQYVQMIEEGFVKPGGEFEVVKEAPAFAVIDGHFNFGQVTASRALALGIEKARSAGTATIMIRNCNHVGRLGSYTHRAAREGLAALMSVNAPGPGGVSPFGGVERRLGTNPISMAAPSGDDALVLDMTTSATAEGKLRVAHQKGESVPDGMIIDGLGKPSIDPAAYYTKPYGSILPLGGPLLGHKGYGMAVMVDVFCGIISGSGVGRTDLPRGATGVWLQLIDIQQFLPMEEYGEWMGRYREHIQGCPKAPGVKEILLPGDIETRRRQEREESGVPIPDETWRQLTELAGRLSVELVDRTGRYFPCSGGDSPFAAAQAPEESESVLCRHSPRFVLSLRNAILVMQSLEFRVRTLLRGVLRQSIRRVVPVVVACFCLAPIADAVAAEPVFTNAHRFRIPFQFDAQELQRLQPREVQLFVSTDQGGSWQQVDSARPSDNRFTYEAPVDGTYWFAVRTIARDGRRFPGGDLTPGLQVVVDTQAPSLMLDIHQSGPGEVLLAWEADDAQLDADSLSLEVLDPRASQWRPLNVALSARGETSWSVASAGMVQVRGRIRDLAANETAASERTMVTLPMAENAEPKEDRPDFTRPVASQPGTATLTDTGNSAESSLGNEAETETERTESEAGSEPLVASTPGPKFIATGQTTETPPAERASIPSTPESIESRFAPVGSKSESSGATSPTGKRRHLVNSLTFRIGYEIQDVGPSGVARVDLYITENGGQKWFYYGRDADLSSPIEVTVPRDGTYGFTFRISNGVGSVDDPPQPGEQANIEVVVDREPPTAVLNPLRTGQGPSHRDILITWKAEDRALAQRPVALFSSASADGPWDMIAGPLANTGQYMWTVPETAEKRLYVRMEVRDEAGNVTELKADQPLLIDHSHPTARVIDVESVSPGTLR</sequence>
<evidence type="ECO:0000256" key="2">
    <source>
        <dbReference type="ARBA" id="ARBA00009156"/>
    </source>
</evidence>
<feature type="domain" description="Carbohydrate kinase FGGY C-terminal" evidence="13">
    <location>
        <begin position="169"/>
        <end position="357"/>
    </location>
</feature>
<protein>
    <recommendedName>
        <fullName evidence="3">glycerol kinase</fullName>
        <ecNumber evidence="3">2.7.1.30</ecNumber>
    </recommendedName>
    <alternativeName>
        <fullName evidence="9">ATP:glycerol 3-phosphotransferase</fullName>
    </alternativeName>
</protein>
<keyword evidence="5" id="KW-0547">Nucleotide-binding</keyword>
<evidence type="ECO:0000256" key="7">
    <source>
        <dbReference type="ARBA" id="ARBA00022840"/>
    </source>
</evidence>
<dbReference type="Proteomes" id="UP001642464">
    <property type="component" value="Unassembled WGS sequence"/>
</dbReference>
<dbReference type="InterPro" id="IPR018485">
    <property type="entry name" value="FGGY_C"/>
</dbReference>
<dbReference type="InterPro" id="IPR018483">
    <property type="entry name" value="Carb_kinase_FGGY_CS"/>
</dbReference>
<keyword evidence="8" id="KW-0560">Oxidoreductase</keyword>
<evidence type="ECO:0000313" key="15">
    <source>
        <dbReference type="Proteomes" id="UP001642464"/>
    </source>
</evidence>
<dbReference type="PROSITE" id="PS00445">
    <property type="entry name" value="FGGY_KINASES_2"/>
    <property type="match status" value="1"/>
</dbReference>
<gene>
    <name evidence="14" type="ORF">SCF082_LOCUS14579</name>
</gene>
<dbReference type="InterPro" id="IPR043143">
    <property type="entry name" value="Mal/L-sulf/L-lact_DH-like_NADP"/>
</dbReference>
<dbReference type="InterPro" id="IPR003767">
    <property type="entry name" value="Malate/L-lactate_DH-like"/>
</dbReference>
<dbReference type="Pfam" id="PF00370">
    <property type="entry name" value="FGGY_N"/>
    <property type="match status" value="1"/>
</dbReference>
<keyword evidence="7" id="KW-0067">ATP-binding</keyword>
<feature type="compositionally biased region" description="Polar residues" evidence="11">
    <location>
        <begin position="1089"/>
        <end position="1107"/>
    </location>
</feature>
<reference evidence="14 15" key="1">
    <citation type="submission" date="2024-02" db="EMBL/GenBank/DDBJ databases">
        <authorList>
            <person name="Chen Y."/>
            <person name="Shah S."/>
            <person name="Dougan E. K."/>
            <person name="Thang M."/>
            <person name="Chan C."/>
        </authorList>
    </citation>
    <scope>NUCLEOTIDE SEQUENCE [LARGE SCALE GENOMIC DNA]</scope>
</reference>
<dbReference type="Gene3D" id="3.30.1370.60">
    <property type="entry name" value="Hypothetical oxidoreductase yiak, domain 2"/>
    <property type="match status" value="1"/>
</dbReference>
<evidence type="ECO:0000256" key="8">
    <source>
        <dbReference type="ARBA" id="ARBA00023002"/>
    </source>
</evidence>
<evidence type="ECO:0000313" key="14">
    <source>
        <dbReference type="EMBL" id="CAK9019586.1"/>
    </source>
</evidence>
<dbReference type="InterPro" id="IPR043129">
    <property type="entry name" value="ATPase_NBD"/>
</dbReference>
<dbReference type="PANTHER" id="PTHR10196:SF69">
    <property type="entry name" value="GLYCEROL KINASE"/>
    <property type="match status" value="1"/>
</dbReference>
<evidence type="ECO:0000256" key="4">
    <source>
        <dbReference type="ARBA" id="ARBA00022679"/>
    </source>
</evidence>
<feature type="region of interest" description="Disordered" evidence="11">
    <location>
        <begin position="1057"/>
        <end position="1181"/>
    </location>
</feature>
<dbReference type="PANTHER" id="PTHR10196">
    <property type="entry name" value="SUGAR KINASE"/>
    <property type="match status" value="1"/>
</dbReference>
<dbReference type="InterPro" id="IPR018484">
    <property type="entry name" value="FGGY_N"/>
</dbReference>
<keyword evidence="15" id="KW-1185">Reference proteome</keyword>
<evidence type="ECO:0000256" key="11">
    <source>
        <dbReference type="SAM" id="MobiDB-lite"/>
    </source>
</evidence>
<feature type="domain" description="Carbohydrate kinase FGGY N-terminal" evidence="12">
    <location>
        <begin position="3"/>
        <end position="159"/>
    </location>
</feature>
<evidence type="ECO:0000256" key="10">
    <source>
        <dbReference type="RuleBase" id="RU003733"/>
    </source>
</evidence>
<dbReference type="Gene3D" id="3.30.420.40">
    <property type="match status" value="2"/>
</dbReference>
<dbReference type="InterPro" id="IPR036111">
    <property type="entry name" value="Mal/L-sulfo/L-lacto_DH-like_sf"/>
</dbReference>
<dbReference type="NCBIfam" id="NF000756">
    <property type="entry name" value="PRK00047.1"/>
    <property type="match status" value="1"/>
</dbReference>
<evidence type="ECO:0000256" key="1">
    <source>
        <dbReference type="ARBA" id="ARBA00005190"/>
    </source>
</evidence>
<evidence type="ECO:0000256" key="6">
    <source>
        <dbReference type="ARBA" id="ARBA00022777"/>
    </source>
</evidence>
<evidence type="ECO:0000256" key="3">
    <source>
        <dbReference type="ARBA" id="ARBA00012099"/>
    </source>
</evidence>
<dbReference type="EC" id="2.7.1.30" evidence="3"/>
<dbReference type="CDD" id="cd07786">
    <property type="entry name" value="FGGY_EcGK_like"/>
    <property type="match status" value="1"/>
</dbReference>
<evidence type="ECO:0000259" key="12">
    <source>
        <dbReference type="Pfam" id="PF00370"/>
    </source>
</evidence>
<name>A0ABP0JYL9_9DINO</name>
<accession>A0ABP0JYL9</accession>
<dbReference type="SUPFAM" id="SSF53067">
    <property type="entry name" value="Actin-like ATPase domain"/>
    <property type="match status" value="2"/>
</dbReference>
<feature type="compositionally biased region" description="Basic and acidic residues" evidence="11">
    <location>
        <begin position="1073"/>
        <end position="1082"/>
    </location>
</feature>